<keyword evidence="1" id="KW-0472">Membrane</keyword>
<keyword evidence="3" id="KW-1185">Reference proteome</keyword>
<reference evidence="2 3" key="1">
    <citation type="submission" date="2019-07" db="EMBL/GenBank/DDBJ databases">
        <title>Whole genome shotgun sequence of Cellulomonas terrae NBRC 100819.</title>
        <authorList>
            <person name="Hosoyama A."/>
            <person name="Uohara A."/>
            <person name="Ohji S."/>
            <person name="Ichikawa N."/>
        </authorList>
    </citation>
    <scope>NUCLEOTIDE SEQUENCE [LARGE SCALE GENOMIC DNA]</scope>
    <source>
        <strain evidence="2 3">NBRC 100819</strain>
    </source>
</reference>
<dbReference type="OrthoDB" id="4862385at2"/>
<organism evidence="2 3">
    <name type="scientific">Cellulomonas terrae</name>
    <dbReference type="NCBI Taxonomy" id="311234"/>
    <lineage>
        <taxon>Bacteria</taxon>
        <taxon>Bacillati</taxon>
        <taxon>Actinomycetota</taxon>
        <taxon>Actinomycetes</taxon>
        <taxon>Micrococcales</taxon>
        <taxon>Cellulomonadaceae</taxon>
        <taxon>Cellulomonas</taxon>
    </lineage>
</organism>
<feature type="transmembrane region" description="Helical" evidence="1">
    <location>
        <begin position="67"/>
        <end position="87"/>
    </location>
</feature>
<feature type="transmembrane region" description="Helical" evidence="1">
    <location>
        <begin position="144"/>
        <end position="167"/>
    </location>
</feature>
<gene>
    <name evidence="2" type="ORF">CTE05_26350</name>
</gene>
<sequence length="246" mass="25947">MTIDTARRPTRSSTRATATWLLWMNLYLAAWFWGLAVIVAAGALVVINQVGEVNNSVLAFARQGAVWFPFSVLIAITAAYLPVHVASGLTRRSLAAGSLLAAAATAVVYSVVYSGLLLAERAVFGAFGWTWKVLDDLNLPTTDIPTLLVSTTLLLLVAYVSGLLVAITYQRAGGWWGTLALPLTAGPILLVFALLSQDAGPFSTSSWFGGTQPLAVAAPASLLIAALMAFAFDRLVRGASVHARTA</sequence>
<evidence type="ECO:0000256" key="1">
    <source>
        <dbReference type="SAM" id="Phobius"/>
    </source>
</evidence>
<dbReference type="RefSeq" id="WP_146846757.1">
    <property type="nucleotide sequence ID" value="NZ_BJWH01000013.1"/>
</dbReference>
<feature type="transmembrane region" description="Helical" evidence="1">
    <location>
        <begin position="214"/>
        <end position="232"/>
    </location>
</feature>
<evidence type="ECO:0000313" key="3">
    <source>
        <dbReference type="Proteomes" id="UP000321049"/>
    </source>
</evidence>
<accession>A0A511JM77</accession>
<protein>
    <submittedName>
        <fullName evidence="2">Uncharacterized protein</fullName>
    </submittedName>
</protein>
<proteinExistence type="predicted"/>
<keyword evidence="1" id="KW-0812">Transmembrane</keyword>
<feature type="transmembrane region" description="Helical" evidence="1">
    <location>
        <begin position="99"/>
        <end position="124"/>
    </location>
</feature>
<dbReference type="EMBL" id="BJWH01000013">
    <property type="protein sequence ID" value="GEL99088.1"/>
    <property type="molecule type" value="Genomic_DNA"/>
</dbReference>
<dbReference type="Proteomes" id="UP000321049">
    <property type="component" value="Unassembled WGS sequence"/>
</dbReference>
<dbReference type="AlphaFoldDB" id="A0A511JM77"/>
<feature type="transmembrane region" description="Helical" evidence="1">
    <location>
        <begin position="20"/>
        <end position="47"/>
    </location>
</feature>
<name>A0A511JM77_9CELL</name>
<keyword evidence="1" id="KW-1133">Transmembrane helix</keyword>
<comment type="caution">
    <text evidence="2">The sequence shown here is derived from an EMBL/GenBank/DDBJ whole genome shotgun (WGS) entry which is preliminary data.</text>
</comment>
<evidence type="ECO:0000313" key="2">
    <source>
        <dbReference type="EMBL" id="GEL99088.1"/>
    </source>
</evidence>
<feature type="transmembrane region" description="Helical" evidence="1">
    <location>
        <begin position="174"/>
        <end position="194"/>
    </location>
</feature>